<feature type="chain" id="PRO_5046968630" description="Lipocalin-like domain-containing protein" evidence="1">
    <location>
        <begin position="19"/>
        <end position="185"/>
    </location>
</feature>
<reference evidence="2" key="1">
    <citation type="submission" date="2022-07" db="EMBL/GenBank/DDBJ databases">
        <title>Taxonomy of Novel Oxalotrophic and Methylotrophic Bacteria.</title>
        <authorList>
            <person name="Sahin N."/>
            <person name="Tani A."/>
        </authorList>
    </citation>
    <scope>NUCLEOTIDE SEQUENCE</scope>
    <source>
        <strain evidence="2">Y10</strain>
    </source>
</reference>
<organism evidence="2 3">
    <name type="scientific">Neptunitalea lumnitzerae</name>
    <dbReference type="NCBI Taxonomy" id="2965509"/>
    <lineage>
        <taxon>Bacteria</taxon>
        <taxon>Pseudomonadati</taxon>
        <taxon>Bacteroidota</taxon>
        <taxon>Flavobacteriia</taxon>
        <taxon>Flavobacteriales</taxon>
        <taxon>Flavobacteriaceae</taxon>
        <taxon>Neptunitalea</taxon>
    </lineage>
</organism>
<keyword evidence="1" id="KW-0732">Signal</keyword>
<evidence type="ECO:0000313" key="3">
    <source>
        <dbReference type="Proteomes" id="UP001143543"/>
    </source>
</evidence>
<keyword evidence="3" id="KW-1185">Reference proteome</keyword>
<protein>
    <recommendedName>
        <fullName evidence="4">Lipocalin-like domain-containing protein</fullName>
    </recommendedName>
</protein>
<feature type="signal peptide" evidence="1">
    <location>
        <begin position="1"/>
        <end position="18"/>
    </location>
</feature>
<sequence length="185" mass="21235">MKNFLILFFSVASFNCIAQQSETPTTKSDTLHHKELSIEKTNFPEKCLGVWEGTMYIHYNSVLRDSVSIKFTAAKTDTVGTYIWKTKYISPKTPMVKDYKLIVDNENIGTYLLDEGEGIQLVTYNVNNKLYCLFKVDDIYLTSSTELINNNLVFEVTSGKQINNNQEVTSYTYTNIQRAVLHKIE</sequence>
<evidence type="ECO:0000256" key="1">
    <source>
        <dbReference type="SAM" id="SignalP"/>
    </source>
</evidence>
<name>A0ABQ5MJ97_9FLAO</name>
<comment type="caution">
    <text evidence="2">The sequence shown here is derived from an EMBL/GenBank/DDBJ whole genome shotgun (WGS) entry which is preliminary data.</text>
</comment>
<dbReference type="RefSeq" id="WP_281765013.1">
    <property type="nucleotide sequence ID" value="NZ_BRVO01000002.1"/>
</dbReference>
<evidence type="ECO:0000313" key="2">
    <source>
        <dbReference type="EMBL" id="GLB49376.1"/>
    </source>
</evidence>
<proteinExistence type="predicted"/>
<gene>
    <name evidence="2" type="ORF">Y10_17440</name>
</gene>
<accession>A0ABQ5MJ97</accession>
<evidence type="ECO:0008006" key="4">
    <source>
        <dbReference type="Google" id="ProtNLM"/>
    </source>
</evidence>
<dbReference type="Proteomes" id="UP001143543">
    <property type="component" value="Unassembled WGS sequence"/>
</dbReference>
<dbReference type="EMBL" id="BRVO01000002">
    <property type="protein sequence ID" value="GLB49376.1"/>
    <property type="molecule type" value="Genomic_DNA"/>
</dbReference>